<organism evidence="1 2">
    <name type="scientific">Lasius platythorax</name>
    <dbReference type="NCBI Taxonomy" id="488582"/>
    <lineage>
        <taxon>Eukaryota</taxon>
        <taxon>Metazoa</taxon>
        <taxon>Ecdysozoa</taxon>
        <taxon>Arthropoda</taxon>
        <taxon>Hexapoda</taxon>
        <taxon>Insecta</taxon>
        <taxon>Pterygota</taxon>
        <taxon>Neoptera</taxon>
        <taxon>Endopterygota</taxon>
        <taxon>Hymenoptera</taxon>
        <taxon>Apocrita</taxon>
        <taxon>Aculeata</taxon>
        <taxon>Formicoidea</taxon>
        <taxon>Formicidae</taxon>
        <taxon>Formicinae</taxon>
        <taxon>Lasius</taxon>
        <taxon>Lasius</taxon>
    </lineage>
</organism>
<name>A0AAV2P9T1_9HYME</name>
<protein>
    <submittedName>
        <fullName evidence="1">Uncharacterized protein</fullName>
    </submittedName>
</protein>
<dbReference type="AlphaFoldDB" id="A0AAV2P9T1"/>
<proteinExistence type="predicted"/>
<evidence type="ECO:0000313" key="1">
    <source>
        <dbReference type="EMBL" id="CAL1688511.1"/>
    </source>
</evidence>
<keyword evidence="2" id="KW-1185">Reference proteome</keyword>
<reference evidence="1" key="1">
    <citation type="submission" date="2024-04" db="EMBL/GenBank/DDBJ databases">
        <authorList>
            <consortium name="Molecular Ecology Group"/>
        </authorList>
    </citation>
    <scope>NUCLEOTIDE SEQUENCE</scope>
</reference>
<dbReference type="EMBL" id="OZ034831">
    <property type="protein sequence ID" value="CAL1688511.1"/>
    <property type="molecule type" value="Genomic_DNA"/>
</dbReference>
<evidence type="ECO:0000313" key="2">
    <source>
        <dbReference type="Proteomes" id="UP001497644"/>
    </source>
</evidence>
<gene>
    <name evidence="1" type="ORF">LPLAT_LOCUS13563</name>
</gene>
<accession>A0AAV2P9T1</accession>
<dbReference type="Proteomes" id="UP001497644">
    <property type="component" value="Chromosome 8"/>
</dbReference>
<sequence length="112" mass="12452">MHIHDHVHPHLRFTALNDTVCGTINRPCIFILVQATSATKTVDSRRDGQSYFRAECNTESQLICSSRNRMAWFDDSKSGEQFEAAHSAGINSLSKLRASATRRTVSLANDGD</sequence>